<evidence type="ECO:0000313" key="2">
    <source>
        <dbReference type="EMBL" id="KAK0726858.1"/>
    </source>
</evidence>
<dbReference type="RefSeq" id="XP_060299714.1">
    <property type="nucleotide sequence ID" value="XM_060433249.1"/>
</dbReference>
<protein>
    <submittedName>
        <fullName evidence="2">Uncharacterized protein</fullName>
    </submittedName>
</protein>
<dbReference type="Proteomes" id="UP001172101">
    <property type="component" value="Unassembled WGS sequence"/>
</dbReference>
<dbReference type="GeneID" id="85316520"/>
<feature type="region of interest" description="Disordered" evidence="1">
    <location>
        <begin position="1"/>
        <end position="108"/>
    </location>
</feature>
<reference evidence="2" key="1">
    <citation type="submission" date="2023-06" db="EMBL/GenBank/DDBJ databases">
        <title>Genome-scale phylogeny and comparative genomics of the fungal order Sordariales.</title>
        <authorList>
            <consortium name="Lawrence Berkeley National Laboratory"/>
            <person name="Hensen N."/>
            <person name="Bonometti L."/>
            <person name="Westerberg I."/>
            <person name="Brannstrom I.O."/>
            <person name="Guillou S."/>
            <person name="Cros-Aarteil S."/>
            <person name="Calhoun S."/>
            <person name="Haridas S."/>
            <person name="Kuo A."/>
            <person name="Mondo S."/>
            <person name="Pangilinan J."/>
            <person name="Riley R."/>
            <person name="LaButti K."/>
            <person name="Andreopoulos B."/>
            <person name="Lipzen A."/>
            <person name="Chen C."/>
            <person name="Yanf M."/>
            <person name="Daum C."/>
            <person name="Ng V."/>
            <person name="Clum A."/>
            <person name="Steindorff A."/>
            <person name="Ohm R."/>
            <person name="Martin F."/>
            <person name="Silar P."/>
            <person name="Natvig D."/>
            <person name="Lalanne C."/>
            <person name="Gautier V."/>
            <person name="Ament-velasquez S.L."/>
            <person name="Kruys A."/>
            <person name="Hutchinson M.I."/>
            <person name="Powell A.J."/>
            <person name="Barry K."/>
            <person name="Miller A.N."/>
            <person name="Grigoriev I.V."/>
            <person name="Debuchy R."/>
            <person name="Gladieux P."/>
            <person name="Thoren M.H."/>
            <person name="Johannesson H."/>
        </authorList>
    </citation>
    <scope>NUCLEOTIDE SEQUENCE</scope>
    <source>
        <strain evidence="2">SMH2392-1A</strain>
    </source>
</reference>
<evidence type="ECO:0000256" key="1">
    <source>
        <dbReference type="SAM" id="MobiDB-lite"/>
    </source>
</evidence>
<organism evidence="2 3">
    <name type="scientific">Lasiosphaeria miniovina</name>
    <dbReference type="NCBI Taxonomy" id="1954250"/>
    <lineage>
        <taxon>Eukaryota</taxon>
        <taxon>Fungi</taxon>
        <taxon>Dikarya</taxon>
        <taxon>Ascomycota</taxon>
        <taxon>Pezizomycotina</taxon>
        <taxon>Sordariomycetes</taxon>
        <taxon>Sordariomycetidae</taxon>
        <taxon>Sordariales</taxon>
        <taxon>Lasiosphaeriaceae</taxon>
        <taxon>Lasiosphaeria</taxon>
    </lineage>
</organism>
<sequence length="230" mass="25162">MRTMHTQCSPAHKMTAAATRPSPPSRRGCGATVQSGRPLSDKLHGRQSKRRGPPTISVTRLKTESMEAPHHSSKLTNQSTPSNLQEVDTSPTPSSSTSAFGGPPTNNMAPICKHPGRNSGWVPLLIRLDGVQPSRCQRPYRALWALETIRLTGGCNSQKPPTDPTPRVSWISYESRVLTCRFIRLFAGSATLAITDRRGRCAHQSPTGLLFICVSLTQGTTRPLRNKFLQ</sequence>
<comment type="caution">
    <text evidence="2">The sequence shown here is derived from an EMBL/GenBank/DDBJ whole genome shotgun (WGS) entry which is preliminary data.</text>
</comment>
<feature type="compositionally biased region" description="Basic and acidic residues" evidence="1">
    <location>
        <begin position="61"/>
        <end position="70"/>
    </location>
</feature>
<keyword evidence="3" id="KW-1185">Reference proteome</keyword>
<name>A0AA40E923_9PEZI</name>
<proteinExistence type="predicted"/>
<gene>
    <name evidence="2" type="ORF">B0T26DRAFT_105436</name>
</gene>
<dbReference type="AlphaFoldDB" id="A0AA40E923"/>
<dbReference type="EMBL" id="JAUIRO010000002">
    <property type="protein sequence ID" value="KAK0726858.1"/>
    <property type="molecule type" value="Genomic_DNA"/>
</dbReference>
<evidence type="ECO:0000313" key="3">
    <source>
        <dbReference type="Proteomes" id="UP001172101"/>
    </source>
</evidence>
<feature type="compositionally biased region" description="Low complexity" evidence="1">
    <location>
        <begin position="89"/>
        <end position="105"/>
    </location>
</feature>
<feature type="compositionally biased region" description="Polar residues" evidence="1">
    <location>
        <begin position="74"/>
        <end position="88"/>
    </location>
</feature>
<accession>A0AA40E923</accession>